<evidence type="ECO:0000256" key="1">
    <source>
        <dbReference type="ARBA" id="ARBA00004123"/>
    </source>
</evidence>
<dbReference type="Proteomes" id="UP001157418">
    <property type="component" value="Unassembled WGS sequence"/>
</dbReference>
<dbReference type="GO" id="GO:0000978">
    <property type="term" value="F:RNA polymerase II cis-regulatory region sequence-specific DNA binding"/>
    <property type="evidence" value="ECO:0007669"/>
    <property type="project" value="TreeGrafter"/>
</dbReference>
<evidence type="ECO:0000259" key="6">
    <source>
        <dbReference type="PROSITE" id="PS50066"/>
    </source>
</evidence>
<evidence type="ECO:0000256" key="2">
    <source>
        <dbReference type="ARBA" id="ARBA00023015"/>
    </source>
</evidence>
<dbReference type="GO" id="GO:0000981">
    <property type="term" value="F:DNA-binding transcription factor activity, RNA polymerase II-specific"/>
    <property type="evidence" value="ECO:0007669"/>
    <property type="project" value="TreeGrafter"/>
</dbReference>
<keyword evidence="2" id="KW-0805">Transcription regulation</keyword>
<comment type="subcellular location">
    <subcellularLocation>
        <location evidence="1">Nucleus</location>
    </subcellularLocation>
</comment>
<dbReference type="Gene3D" id="6.10.140.920">
    <property type="match status" value="1"/>
</dbReference>
<sequence>MPRKNKGRQKIEMKRITNESNLLVAFSKRYAGLFKKASELCTLCGVEMVIIIFSPTKKVFSFGHPSVYSVLDRFLEQSHPSRSRSRAYQIMQHYRNSNIRELNMQLTNLLGQLEVEKKTSKEHKKTRNMRHEDYWWDAHLENLRVEELETLKDAMLELKKNSERQVEAYRE</sequence>
<dbReference type="GO" id="GO:0046983">
    <property type="term" value="F:protein dimerization activity"/>
    <property type="evidence" value="ECO:0007669"/>
    <property type="project" value="InterPro"/>
</dbReference>
<dbReference type="EMBL" id="CAKMRJ010004445">
    <property type="protein sequence ID" value="CAH1438387.1"/>
    <property type="molecule type" value="Genomic_DNA"/>
</dbReference>
<dbReference type="InterPro" id="IPR036879">
    <property type="entry name" value="TF_MADSbox_sf"/>
</dbReference>
<evidence type="ECO:0000256" key="3">
    <source>
        <dbReference type="ARBA" id="ARBA00023125"/>
    </source>
</evidence>
<protein>
    <recommendedName>
        <fullName evidence="6">MADS-box domain-containing protein</fullName>
    </recommendedName>
</protein>
<evidence type="ECO:0000313" key="8">
    <source>
        <dbReference type="Proteomes" id="UP001157418"/>
    </source>
</evidence>
<dbReference type="Gene3D" id="3.40.1810.10">
    <property type="entry name" value="Transcription factor, MADS-box"/>
    <property type="match status" value="1"/>
</dbReference>
<evidence type="ECO:0000256" key="5">
    <source>
        <dbReference type="ARBA" id="ARBA00023242"/>
    </source>
</evidence>
<dbReference type="GO" id="GO:0005634">
    <property type="term" value="C:nucleus"/>
    <property type="evidence" value="ECO:0007669"/>
    <property type="project" value="UniProtKB-SubCell"/>
</dbReference>
<accession>A0AAU9NKN5</accession>
<evidence type="ECO:0000313" key="7">
    <source>
        <dbReference type="EMBL" id="CAH1438387.1"/>
    </source>
</evidence>
<keyword evidence="4" id="KW-0804">Transcription</keyword>
<comment type="caution">
    <text evidence="7">The sequence shown here is derived from an EMBL/GenBank/DDBJ whole genome shotgun (WGS) entry which is preliminary data.</text>
</comment>
<dbReference type="PROSITE" id="PS50066">
    <property type="entry name" value="MADS_BOX_2"/>
    <property type="match status" value="1"/>
</dbReference>
<reference evidence="7 8" key="1">
    <citation type="submission" date="2022-01" db="EMBL/GenBank/DDBJ databases">
        <authorList>
            <person name="Xiong W."/>
            <person name="Schranz E."/>
        </authorList>
    </citation>
    <scope>NUCLEOTIDE SEQUENCE [LARGE SCALE GENOMIC DNA]</scope>
</reference>
<dbReference type="PRINTS" id="PR00404">
    <property type="entry name" value="MADSDOMAIN"/>
</dbReference>
<dbReference type="SMART" id="SM00432">
    <property type="entry name" value="MADS"/>
    <property type="match status" value="1"/>
</dbReference>
<dbReference type="FunFam" id="3.40.1810.10:FF:000006">
    <property type="entry name" value="Agamous-like MADS-box protein AGL62"/>
    <property type="match status" value="1"/>
</dbReference>
<dbReference type="SUPFAM" id="SSF55455">
    <property type="entry name" value="SRF-like"/>
    <property type="match status" value="1"/>
</dbReference>
<organism evidence="7 8">
    <name type="scientific">Lactuca virosa</name>
    <dbReference type="NCBI Taxonomy" id="75947"/>
    <lineage>
        <taxon>Eukaryota</taxon>
        <taxon>Viridiplantae</taxon>
        <taxon>Streptophyta</taxon>
        <taxon>Embryophyta</taxon>
        <taxon>Tracheophyta</taxon>
        <taxon>Spermatophyta</taxon>
        <taxon>Magnoliopsida</taxon>
        <taxon>eudicotyledons</taxon>
        <taxon>Gunneridae</taxon>
        <taxon>Pentapetalae</taxon>
        <taxon>asterids</taxon>
        <taxon>campanulids</taxon>
        <taxon>Asterales</taxon>
        <taxon>Asteraceae</taxon>
        <taxon>Cichorioideae</taxon>
        <taxon>Cichorieae</taxon>
        <taxon>Lactucinae</taxon>
        <taxon>Lactuca</taxon>
    </lineage>
</organism>
<proteinExistence type="predicted"/>
<name>A0AAU9NKN5_9ASTR</name>
<dbReference type="Pfam" id="PF00319">
    <property type="entry name" value="SRF-TF"/>
    <property type="match status" value="1"/>
</dbReference>
<evidence type="ECO:0000256" key="4">
    <source>
        <dbReference type="ARBA" id="ARBA00023163"/>
    </source>
</evidence>
<dbReference type="InterPro" id="IPR002100">
    <property type="entry name" value="TF_MADSbox"/>
</dbReference>
<gene>
    <name evidence="7" type="ORF">LVIROSA_LOCUS24652</name>
</gene>
<keyword evidence="3" id="KW-0238">DNA-binding</keyword>
<dbReference type="PANTHER" id="PTHR11945:SF776">
    <property type="entry name" value="AGAMOUS-LIKE 50-RELATED"/>
    <property type="match status" value="1"/>
</dbReference>
<dbReference type="AlphaFoldDB" id="A0AAU9NKN5"/>
<keyword evidence="5" id="KW-0539">Nucleus</keyword>
<dbReference type="PANTHER" id="PTHR11945">
    <property type="entry name" value="MADS BOX PROTEIN"/>
    <property type="match status" value="1"/>
</dbReference>
<keyword evidence="8" id="KW-1185">Reference proteome</keyword>
<feature type="domain" description="MADS-box" evidence="6">
    <location>
        <begin position="6"/>
        <end position="66"/>
    </location>
</feature>